<evidence type="ECO:0000313" key="1">
    <source>
        <dbReference type="EMBL" id="KRR04613.1"/>
    </source>
</evidence>
<evidence type="ECO:0000313" key="2">
    <source>
        <dbReference type="Proteomes" id="UP000051913"/>
    </source>
</evidence>
<organism evidence="1 2">
    <name type="scientific">Bradyrhizobium valentinum</name>
    <dbReference type="NCBI Taxonomy" id="1518501"/>
    <lineage>
        <taxon>Bacteria</taxon>
        <taxon>Pseudomonadati</taxon>
        <taxon>Pseudomonadota</taxon>
        <taxon>Alphaproteobacteria</taxon>
        <taxon>Hyphomicrobiales</taxon>
        <taxon>Nitrobacteraceae</taxon>
        <taxon>Bradyrhizobium</taxon>
    </lineage>
</organism>
<proteinExistence type="predicted"/>
<protein>
    <submittedName>
        <fullName evidence="1">Uncharacterized protein</fullName>
    </submittedName>
</protein>
<dbReference type="Proteomes" id="UP000051913">
    <property type="component" value="Unassembled WGS sequence"/>
</dbReference>
<gene>
    <name evidence="1" type="ORF">CP49_11360</name>
</gene>
<reference evidence="1 2" key="1">
    <citation type="submission" date="2014-03" db="EMBL/GenBank/DDBJ databases">
        <title>Bradyrhizobium valentinum sp. nov., isolated from effective nodules of Lupinus mariae-josephae, a lupine endemic of basic-lime soils in Eastern Spain.</title>
        <authorList>
            <person name="Duran D."/>
            <person name="Rey L."/>
            <person name="Navarro A."/>
            <person name="Busquets A."/>
            <person name="Imperial J."/>
            <person name="Ruiz-Argueso T."/>
        </authorList>
    </citation>
    <scope>NUCLEOTIDE SEQUENCE [LARGE SCALE GENOMIC DNA]</scope>
    <source>
        <strain evidence="1 2">LmjM3</strain>
    </source>
</reference>
<dbReference type="EMBL" id="LLXX01000124">
    <property type="protein sequence ID" value="KRR04613.1"/>
    <property type="molecule type" value="Genomic_DNA"/>
</dbReference>
<sequence length="164" mass="19535">MIDPLRKLLMVAPTRAKTFLLTARRRFEIPCCLVWLGFLRAILLNRYYWLLYYWLLFSRPRLADRRHRTILYLRPHVWRKRGIRKRLHLVSNADAATQQNKFSSNVNIVVMTRMRDHLFHVARRCTVFHHLHATGIDVRRTLRANSAILALDRTRDNAPHTAEG</sequence>
<comment type="caution">
    <text evidence="1">The sequence shown here is derived from an EMBL/GenBank/DDBJ whole genome shotgun (WGS) entry which is preliminary data.</text>
</comment>
<keyword evidence="2" id="KW-1185">Reference proteome</keyword>
<dbReference type="AlphaFoldDB" id="A0A0R3LG56"/>
<dbReference type="RefSeq" id="WP_057852191.1">
    <property type="nucleotide sequence ID" value="NZ_LLXX01000124.1"/>
</dbReference>
<name>A0A0R3LG56_9BRAD</name>
<accession>A0A0R3LG56</accession>